<accession>A0AAV7NKI8</accession>
<name>A0AAV7NKI8_PLEWA</name>
<feature type="region of interest" description="Disordered" evidence="1">
    <location>
        <begin position="64"/>
        <end position="89"/>
    </location>
</feature>
<dbReference type="EMBL" id="JANPWB010000012">
    <property type="protein sequence ID" value="KAJ1114888.1"/>
    <property type="molecule type" value="Genomic_DNA"/>
</dbReference>
<reference evidence="2" key="1">
    <citation type="journal article" date="2022" name="bioRxiv">
        <title>Sequencing and chromosome-scale assembly of the giantPleurodeles waltlgenome.</title>
        <authorList>
            <person name="Brown T."/>
            <person name="Elewa A."/>
            <person name="Iarovenko S."/>
            <person name="Subramanian E."/>
            <person name="Araus A.J."/>
            <person name="Petzold A."/>
            <person name="Susuki M."/>
            <person name="Suzuki K.-i.T."/>
            <person name="Hayashi T."/>
            <person name="Toyoda A."/>
            <person name="Oliveira C."/>
            <person name="Osipova E."/>
            <person name="Leigh N.D."/>
            <person name="Simon A."/>
            <person name="Yun M.H."/>
        </authorList>
    </citation>
    <scope>NUCLEOTIDE SEQUENCE</scope>
    <source>
        <strain evidence="2">20211129_DDA</strain>
        <tissue evidence="2">Liver</tissue>
    </source>
</reference>
<gene>
    <name evidence="2" type="ORF">NDU88_003118</name>
</gene>
<sequence length="198" mass="21463">MAARSGRVIRALLAGHHLLAKYWRPCSRLDTRFGCAGVPRVSGVGRHPARGSGQPRRAALLCAPRESRREGKGLPPLAGPHRRGRRRALEQPHWTAAKSLFISTRSSSAPQPARIEIRGALELLDQLAHPSLRGARPCARVAVSWQPILAAAPHVVSTSLGRERWSRLTVRGRAASFFFGSASALLTTPIRVMGTDGQ</sequence>
<comment type="caution">
    <text evidence="2">The sequence shown here is derived from an EMBL/GenBank/DDBJ whole genome shotgun (WGS) entry which is preliminary data.</text>
</comment>
<dbReference type="Proteomes" id="UP001066276">
    <property type="component" value="Chromosome 8"/>
</dbReference>
<organism evidence="2 3">
    <name type="scientific">Pleurodeles waltl</name>
    <name type="common">Iberian ribbed newt</name>
    <dbReference type="NCBI Taxonomy" id="8319"/>
    <lineage>
        <taxon>Eukaryota</taxon>
        <taxon>Metazoa</taxon>
        <taxon>Chordata</taxon>
        <taxon>Craniata</taxon>
        <taxon>Vertebrata</taxon>
        <taxon>Euteleostomi</taxon>
        <taxon>Amphibia</taxon>
        <taxon>Batrachia</taxon>
        <taxon>Caudata</taxon>
        <taxon>Salamandroidea</taxon>
        <taxon>Salamandridae</taxon>
        <taxon>Pleurodelinae</taxon>
        <taxon>Pleurodeles</taxon>
    </lineage>
</organism>
<evidence type="ECO:0000313" key="3">
    <source>
        <dbReference type="Proteomes" id="UP001066276"/>
    </source>
</evidence>
<dbReference type="AlphaFoldDB" id="A0AAV7NKI8"/>
<protein>
    <submittedName>
        <fullName evidence="2">Uncharacterized protein</fullName>
    </submittedName>
</protein>
<proteinExistence type="predicted"/>
<evidence type="ECO:0000256" key="1">
    <source>
        <dbReference type="SAM" id="MobiDB-lite"/>
    </source>
</evidence>
<evidence type="ECO:0000313" key="2">
    <source>
        <dbReference type="EMBL" id="KAJ1114888.1"/>
    </source>
</evidence>
<keyword evidence="3" id="KW-1185">Reference proteome</keyword>